<dbReference type="KEGG" id="mtm:MYCTH_2297192"/>
<name>G2Q4P3_THET4</name>
<keyword evidence="1" id="KW-0732">Signal</keyword>
<dbReference type="Proteomes" id="UP000007322">
    <property type="component" value="Chromosome 1"/>
</dbReference>
<dbReference type="Pfam" id="PF09362">
    <property type="entry name" value="DUF1996"/>
    <property type="match status" value="1"/>
</dbReference>
<dbReference type="InterPro" id="IPR018535">
    <property type="entry name" value="DUF1996"/>
</dbReference>
<evidence type="ECO:0000313" key="3">
    <source>
        <dbReference type="EMBL" id="AEO54532.1"/>
    </source>
</evidence>
<dbReference type="VEuPathDB" id="FungiDB:MYCTH_2297192"/>
<dbReference type="PANTHER" id="PTHR43662:SF6">
    <property type="entry name" value="DUF1996 DOMAIN-CONTAINING PROTEIN"/>
    <property type="match status" value="1"/>
</dbReference>
<sequence length="252" mass="28129">MFFSYLLACGKFAGLARAEYYPEYELDEPMLRGPPRTSSSAMLRFGCSQVVIERLDPLVEPGATPSSHMHQVVGGNAFAASMPTTDIAKLGSCTTCHFEEDLSNYWTANLYFKAGFRMLSGDSTKRESDNLRNKTQQCYRCYTAENWGGSMYSPCMDPELDTDHFPNQQCVGGIRSNIIFPQYGLCLCLRSYPGFMVYNNWVCAKEVLRSQLQGVPRMNQPVADAFSDPGTVTAVRTPSSEKHAVVKRTQNV</sequence>
<dbReference type="RefSeq" id="XP_003659777.1">
    <property type="nucleotide sequence ID" value="XM_003659729.1"/>
</dbReference>
<feature type="domain" description="DUF1996" evidence="2">
    <location>
        <begin position="56"/>
        <end position="114"/>
    </location>
</feature>
<evidence type="ECO:0000259" key="2">
    <source>
        <dbReference type="Pfam" id="PF09362"/>
    </source>
</evidence>
<reference evidence="3 4" key="1">
    <citation type="journal article" date="2011" name="Nat. Biotechnol.">
        <title>Comparative genomic analysis of the thermophilic biomass-degrading fungi Myceliophthora thermophila and Thielavia terrestris.</title>
        <authorList>
            <person name="Berka R.M."/>
            <person name="Grigoriev I.V."/>
            <person name="Otillar R."/>
            <person name="Salamov A."/>
            <person name="Grimwood J."/>
            <person name="Reid I."/>
            <person name="Ishmael N."/>
            <person name="John T."/>
            <person name="Darmond C."/>
            <person name="Moisan M.-C."/>
            <person name="Henrissat B."/>
            <person name="Coutinho P.M."/>
            <person name="Lombard V."/>
            <person name="Natvig D.O."/>
            <person name="Lindquist E."/>
            <person name="Schmutz J."/>
            <person name="Lucas S."/>
            <person name="Harris P."/>
            <person name="Powlowski J."/>
            <person name="Bellemare A."/>
            <person name="Taylor D."/>
            <person name="Butler G."/>
            <person name="de Vries R.P."/>
            <person name="Allijn I.E."/>
            <person name="van den Brink J."/>
            <person name="Ushinsky S."/>
            <person name="Storms R."/>
            <person name="Powell A.J."/>
            <person name="Paulsen I.T."/>
            <person name="Elbourne L.D.H."/>
            <person name="Baker S.E."/>
            <person name="Magnuson J."/>
            <person name="LaBoissiere S."/>
            <person name="Clutterbuck A.J."/>
            <person name="Martinez D."/>
            <person name="Wogulis M."/>
            <person name="de Leon A.L."/>
            <person name="Rey M.W."/>
            <person name="Tsang A."/>
        </authorList>
    </citation>
    <scope>NUCLEOTIDE SEQUENCE [LARGE SCALE GENOMIC DNA]</scope>
    <source>
        <strain evidence="4">ATCC 42464 / BCRC 31852 / DSM 1799</strain>
    </source>
</reference>
<dbReference type="GeneID" id="11512849"/>
<dbReference type="HOGENOM" id="CLU_1103402_0_0_1"/>
<gene>
    <name evidence="3" type="ORF">MYCTH_2297192</name>
</gene>
<dbReference type="eggNOG" id="ENOG502RXTA">
    <property type="taxonomic scope" value="Eukaryota"/>
</dbReference>
<organism evidence="3 4">
    <name type="scientific">Thermothelomyces thermophilus (strain ATCC 42464 / BCRC 31852 / DSM 1799)</name>
    <name type="common">Sporotrichum thermophile</name>
    <dbReference type="NCBI Taxonomy" id="573729"/>
    <lineage>
        <taxon>Eukaryota</taxon>
        <taxon>Fungi</taxon>
        <taxon>Dikarya</taxon>
        <taxon>Ascomycota</taxon>
        <taxon>Pezizomycotina</taxon>
        <taxon>Sordariomycetes</taxon>
        <taxon>Sordariomycetidae</taxon>
        <taxon>Sordariales</taxon>
        <taxon>Chaetomiaceae</taxon>
        <taxon>Thermothelomyces</taxon>
    </lineage>
</organism>
<dbReference type="InParanoid" id="G2Q4P3"/>
<accession>G2Q4P3</accession>
<feature type="chain" id="PRO_5003435930" description="DUF1996 domain-containing protein" evidence="1">
    <location>
        <begin position="19"/>
        <end position="252"/>
    </location>
</feature>
<evidence type="ECO:0000256" key="1">
    <source>
        <dbReference type="SAM" id="SignalP"/>
    </source>
</evidence>
<dbReference type="EMBL" id="CP003002">
    <property type="protein sequence ID" value="AEO54532.1"/>
    <property type="molecule type" value="Genomic_DNA"/>
</dbReference>
<keyword evidence="4" id="KW-1185">Reference proteome</keyword>
<dbReference type="PANTHER" id="PTHR43662">
    <property type="match status" value="1"/>
</dbReference>
<dbReference type="STRING" id="573729.G2Q4P3"/>
<feature type="signal peptide" evidence="1">
    <location>
        <begin position="1"/>
        <end position="18"/>
    </location>
</feature>
<evidence type="ECO:0000313" key="4">
    <source>
        <dbReference type="Proteomes" id="UP000007322"/>
    </source>
</evidence>
<protein>
    <recommendedName>
        <fullName evidence="2">DUF1996 domain-containing protein</fullName>
    </recommendedName>
</protein>
<dbReference type="OrthoDB" id="74764at2759"/>
<proteinExistence type="predicted"/>
<dbReference type="AlphaFoldDB" id="G2Q4P3"/>